<dbReference type="InterPro" id="IPR056709">
    <property type="entry name" value="DUF7807"/>
</dbReference>
<dbReference type="OrthoDB" id="5819326at2759"/>
<feature type="transmembrane region" description="Helical" evidence="1">
    <location>
        <begin position="42"/>
        <end position="61"/>
    </location>
</feature>
<dbReference type="PANTHER" id="PTHR34851">
    <property type="entry name" value="PROTEIN CBG05235-RELATED"/>
    <property type="match status" value="1"/>
</dbReference>
<feature type="transmembrane region" description="Helical" evidence="1">
    <location>
        <begin position="162"/>
        <end position="188"/>
    </location>
</feature>
<keyword evidence="1" id="KW-0472">Membrane</keyword>
<dbReference type="PANTHER" id="PTHR34851:SF5">
    <property type="entry name" value="MARVEL DOMAIN-CONTAINING PROTEIN"/>
    <property type="match status" value="1"/>
</dbReference>
<feature type="transmembrane region" description="Helical" evidence="1">
    <location>
        <begin position="67"/>
        <end position="90"/>
    </location>
</feature>
<keyword evidence="3" id="KW-1185">Reference proteome</keyword>
<dbReference type="AlphaFoldDB" id="A0A8S1GW45"/>
<keyword evidence="1" id="KW-0812">Transmembrane</keyword>
<feature type="transmembrane region" description="Helical" evidence="1">
    <location>
        <begin position="102"/>
        <end position="125"/>
    </location>
</feature>
<evidence type="ECO:0000256" key="1">
    <source>
        <dbReference type="SAM" id="Phobius"/>
    </source>
</evidence>
<sequence length="225" mass="25657">MRDRPEPDMDIAATFDHEPFRHTDEKYKCLCNRMHCKQGCRYIFIFLIVVIVVGLILLAVNYNHGTWATFILHSVILVGIGLCAATLFLAMKTEKEKMLLPVVGLAVLGAVVALIFFFFCIWTLFDPVGESGKIVNNFVMTHNNTLQKDYGLEENRDDIQTVSAFGVVLSLLGLAASIWVAFVVYKYYMYLRDMKRARNPKTQVVQVNREVTALKKRLHAIMIPH</sequence>
<dbReference type="EMBL" id="CAJGYM010000006">
    <property type="protein sequence ID" value="CAD6187519.1"/>
    <property type="molecule type" value="Genomic_DNA"/>
</dbReference>
<comment type="caution">
    <text evidence="2">The sequence shown here is derived from an EMBL/GenBank/DDBJ whole genome shotgun (WGS) entry which is preliminary data.</text>
</comment>
<proteinExistence type="predicted"/>
<keyword evidence="1" id="KW-1133">Transmembrane helix</keyword>
<accession>A0A8S1GW45</accession>
<organism evidence="2 3">
    <name type="scientific">Caenorhabditis auriculariae</name>
    <dbReference type="NCBI Taxonomy" id="2777116"/>
    <lineage>
        <taxon>Eukaryota</taxon>
        <taxon>Metazoa</taxon>
        <taxon>Ecdysozoa</taxon>
        <taxon>Nematoda</taxon>
        <taxon>Chromadorea</taxon>
        <taxon>Rhabditida</taxon>
        <taxon>Rhabditina</taxon>
        <taxon>Rhabditomorpha</taxon>
        <taxon>Rhabditoidea</taxon>
        <taxon>Rhabditidae</taxon>
        <taxon>Peloderinae</taxon>
        <taxon>Caenorhabditis</taxon>
    </lineage>
</organism>
<gene>
    <name evidence="2" type="ORF">CAUJ_LOCUS3438</name>
</gene>
<evidence type="ECO:0000313" key="3">
    <source>
        <dbReference type="Proteomes" id="UP000835052"/>
    </source>
</evidence>
<dbReference type="Proteomes" id="UP000835052">
    <property type="component" value="Unassembled WGS sequence"/>
</dbReference>
<reference evidence="2" key="1">
    <citation type="submission" date="2020-10" db="EMBL/GenBank/DDBJ databases">
        <authorList>
            <person name="Kikuchi T."/>
        </authorList>
    </citation>
    <scope>NUCLEOTIDE SEQUENCE</scope>
    <source>
        <strain evidence="2">NKZ352</strain>
    </source>
</reference>
<protein>
    <submittedName>
        <fullName evidence="2">Uncharacterized protein</fullName>
    </submittedName>
</protein>
<dbReference type="Pfam" id="PF25093">
    <property type="entry name" value="DUF7807"/>
    <property type="match status" value="1"/>
</dbReference>
<name>A0A8S1GW45_9PELO</name>
<evidence type="ECO:0000313" key="2">
    <source>
        <dbReference type="EMBL" id="CAD6187519.1"/>
    </source>
</evidence>